<reference evidence="2 3" key="1">
    <citation type="submission" date="2024-01" db="EMBL/GenBank/DDBJ databases">
        <title>Comparative genomics of Cryptococcus and Kwoniella reveals pathogenesis evolution and contrasting modes of karyotype evolution via chromosome fusion or intercentromeric recombination.</title>
        <authorList>
            <person name="Coelho M.A."/>
            <person name="David-Palma M."/>
            <person name="Shea T."/>
            <person name="Bowers K."/>
            <person name="McGinley-Smith S."/>
            <person name="Mohammad A.W."/>
            <person name="Gnirke A."/>
            <person name="Yurkov A.M."/>
            <person name="Nowrousian M."/>
            <person name="Sun S."/>
            <person name="Cuomo C.A."/>
            <person name="Heitman J."/>
        </authorList>
    </citation>
    <scope>NUCLEOTIDE SEQUENCE [LARGE SCALE GENOMIC DNA]</scope>
    <source>
        <strain evidence="2 3">PYCC6329</strain>
    </source>
</reference>
<protein>
    <submittedName>
        <fullName evidence="2">Uncharacterized protein</fullName>
    </submittedName>
</protein>
<keyword evidence="3" id="KW-1185">Reference proteome</keyword>
<dbReference type="RefSeq" id="XP_066082609.1">
    <property type="nucleotide sequence ID" value="XM_066226512.1"/>
</dbReference>
<feature type="region of interest" description="Disordered" evidence="1">
    <location>
        <begin position="1"/>
        <end position="26"/>
    </location>
</feature>
<evidence type="ECO:0000313" key="2">
    <source>
        <dbReference type="EMBL" id="WWD04642.1"/>
    </source>
</evidence>
<dbReference type="AlphaFoldDB" id="A0AAX4KG20"/>
<name>A0AAX4KG20_9TREE</name>
<evidence type="ECO:0000313" key="3">
    <source>
        <dbReference type="Proteomes" id="UP001358614"/>
    </source>
</evidence>
<dbReference type="EMBL" id="CP144089">
    <property type="protein sequence ID" value="WWD04642.1"/>
    <property type="molecule type" value="Genomic_DNA"/>
</dbReference>
<dbReference type="KEGG" id="ker:91101517"/>
<dbReference type="GeneID" id="91101517"/>
<accession>A0AAX4KG20</accession>
<proteinExistence type="predicted"/>
<dbReference type="Proteomes" id="UP001358614">
    <property type="component" value="Chromosome 1"/>
</dbReference>
<gene>
    <name evidence="2" type="ORF">V865_002713</name>
</gene>
<sequence length="411" mass="43305">MVRKTDQSSASTAPNSGHEETSSEASFELIPELDDAISVADTVTTGASTPSVSTAQHSGDGNVVFDHVPIPSGLVRRGIAGSTATLEAGTVTSSGIGSATPTTSSFVDVVDVDEPLSLSSEPWVEIPPTDASSVHTGISTAYTLIGSEDGSNIGARRHRRPVVEHILSQNPGDGIQVNSSGLPAGRSVGDTIFIAPQAHQSGFQINAGGIDENQRELVLAALSAHDAMRNQSMGTDGVPSSATQGIEFNPPTYEGELPDDPEVYNLDDLNLSPEARRRAEMRLEEQQTGVRISPLDDAWQQGRDQSAMNSERGCASDTEEQVIEEEYDDDNDEGLVFEEPVGDEPEPVTVGSGSTVHINPIVKGQGFQLNLSAGSNTNSIYRNNKVSGQGGQINGDVTDPAIIANLFNGRW</sequence>
<organism evidence="2 3">
    <name type="scientific">Kwoniella europaea PYCC6329</name>
    <dbReference type="NCBI Taxonomy" id="1423913"/>
    <lineage>
        <taxon>Eukaryota</taxon>
        <taxon>Fungi</taxon>
        <taxon>Dikarya</taxon>
        <taxon>Basidiomycota</taxon>
        <taxon>Agaricomycotina</taxon>
        <taxon>Tremellomycetes</taxon>
        <taxon>Tremellales</taxon>
        <taxon>Cryptococcaceae</taxon>
        <taxon>Kwoniella</taxon>
    </lineage>
</organism>
<evidence type="ECO:0000256" key="1">
    <source>
        <dbReference type="SAM" id="MobiDB-lite"/>
    </source>
</evidence>